<evidence type="ECO:0000313" key="5">
    <source>
        <dbReference type="EMBL" id="SUZ63784.1"/>
    </source>
</evidence>
<evidence type="ECO:0000256" key="3">
    <source>
        <dbReference type="ARBA" id="ARBA00023235"/>
    </source>
</evidence>
<dbReference type="PANTHER" id="PTHR11934:SF0">
    <property type="entry name" value="RIBOSE-5-PHOSPHATE ISOMERASE"/>
    <property type="match status" value="1"/>
</dbReference>
<dbReference type="SUPFAM" id="SSF75445">
    <property type="entry name" value="D-ribose-5-phosphate isomerase (RpiA), lid domain"/>
    <property type="match status" value="1"/>
</dbReference>
<dbReference type="HAMAP" id="MF_00170">
    <property type="entry name" value="Rib_5P_isom_A"/>
    <property type="match status" value="1"/>
</dbReference>
<dbReference type="AlphaFoldDB" id="A0A381PAY3"/>
<proteinExistence type="inferred from homology"/>
<dbReference type="NCBIfam" id="NF001924">
    <property type="entry name" value="PRK00702.1"/>
    <property type="match status" value="1"/>
</dbReference>
<reference evidence="5" key="1">
    <citation type="submission" date="2018-05" db="EMBL/GenBank/DDBJ databases">
        <authorList>
            <person name="Lanie J.A."/>
            <person name="Ng W.-L."/>
            <person name="Kazmierczak K.M."/>
            <person name="Andrzejewski T.M."/>
            <person name="Davidsen T.M."/>
            <person name="Wayne K.J."/>
            <person name="Tettelin H."/>
            <person name="Glass J.I."/>
            <person name="Rusch D."/>
            <person name="Podicherti R."/>
            <person name="Tsui H.-C.T."/>
            <person name="Winkler M.E."/>
        </authorList>
    </citation>
    <scope>NUCLEOTIDE SEQUENCE</scope>
</reference>
<dbReference type="EC" id="5.3.1.6" evidence="2"/>
<gene>
    <name evidence="5" type="ORF">METZ01_LOCUS16638</name>
</gene>
<evidence type="ECO:0000256" key="2">
    <source>
        <dbReference type="ARBA" id="ARBA00011959"/>
    </source>
</evidence>
<dbReference type="CDD" id="cd01398">
    <property type="entry name" value="RPI_A"/>
    <property type="match status" value="1"/>
</dbReference>
<dbReference type="GO" id="GO:0004751">
    <property type="term" value="F:ribose-5-phosphate isomerase activity"/>
    <property type="evidence" value="ECO:0007669"/>
    <property type="project" value="UniProtKB-EC"/>
</dbReference>
<dbReference type="SUPFAM" id="SSF100950">
    <property type="entry name" value="NagB/RpiA/CoA transferase-like"/>
    <property type="match status" value="1"/>
</dbReference>
<keyword evidence="3" id="KW-0413">Isomerase</keyword>
<dbReference type="InterPro" id="IPR020672">
    <property type="entry name" value="Ribose5P_isomerase_typA_subgr"/>
</dbReference>
<dbReference type="PANTHER" id="PTHR11934">
    <property type="entry name" value="RIBOSE-5-PHOSPHATE ISOMERASE"/>
    <property type="match status" value="1"/>
</dbReference>
<name>A0A381PAY3_9ZZZZ</name>
<dbReference type="InterPro" id="IPR037171">
    <property type="entry name" value="NagB/RpiA_transferase-like"/>
</dbReference>
<dbReference type="Pfam" id="PF06026">
    <property type="entry name" value="Rib_5-P_isom_A"/>
    <property type="match status" value="1"/>
</dbReference>
<dbReference type="GO" id="GO:0006014">
    <property type="term" value="P:D-ribose metabolic process"/>
    <property type="evidence" value="ECO:0007669"/>
    <property type="project" value="TreeGrafter"/>
</dbReference>
<dbReference type="Gene3D" id="3.30.70.260">
    <property type="match status" value="1"/>
</dbReference>
<evidence type="ECO:0000256" key="4">
    <source>
        <dbReference type="ARBA" id="ARBA00029734"/>
    </source>
</evidence>
<dbReference type="NCBIfam" id="TIGR00021">
    <property type="entry name" value="rpiA"/>
    <property type="match status" value="1"/>
</dbReference>
<dbReference type="InterPro" id="IPR004788">
    <property type="entry name" value="Ribose5P_isomerase_type_A"/>
</dbReference>
<sequence>MISEKQRAAEAAVEYVKDGMIVGLGTGSTTEFAVKKLGERVRDGLAIRGIPTSDVTKVQAEEEGIPLIDFSETMYIDLTIDGADEIDINLNMIKGGGAALLREKIVASASKEEIIIVSHEKFVKQLGSFPLPVEVIPFGWQVIFNQLETLGGSPDLRLKQGQPLLTDQGNYIIDCRFRQIIDASQLEQRLNMIPGVVENGLFTGLCTRMIMAEGEKIVVKERGIK</sequence>
<dbReference type="FunFam" id="3.40.50.1360:FF:000001">
    <property type="entry name" value="Ribose-5-phosphate isomerase A"/>
    <property type="match status" value="1"/>
</dbReference>
<protein>
    <recommendedName>
        <fullName evidence="2">ribose-5-phosphate isomerase</fullName>
        <ecNumber evidence="2">5.3.1.6</ecNumber>
    </recommendedName>
    <alternativeName>
        <fullName evidence="4">Phosphoriboisomerase</fullName>
    </alternativeName>
</protein>
<dbReference type="Gene3D" id="3.40.50.1360">
    <property type="match status" value="1"/>
</dbReference>
<comment type="catalytic activity">
    <reaction evidence="1">
        <text>aldehydo-D-ribose 5-phosphate = D-ribulose 5-phosphate</text>
        <dbReference type="Rhea" id="RHEA:14657"/>
        <dbReference type="ChEBI" id="CHEBI:58121"/>
        <dbReference type="ChEBI" id="CHEBI:58273"/>
        <dbReference type="EC" id="5.3.1.6"/>
    </reaction>
</comment>
<evidence type="ECO:0000256" key="1">
    <source>
        <dbReference type="ARBA" id="ARBA00001713"/>
    </source>
</evidence>
<dbReference type="GO" id="GO:0005829">
    <property type="term" value="C:cytosol"/>
    <property type="evidence" value="ECO:0007669"/>
    <property type="project" value="TreeGrafter"/>
</dbReference>
<accession>A0A381PAY3</accession>
<organism evidence="5">
    <name type="scientific">marine metagenome</name>
    <dbReference type="NCBI Taxonomy" id="408172"/>
    <lineage>
        <taxon>unclassified sequences</taxon>
        <taxon>metagenomes</taxon>
        <taxon>ecological metagenomes</taxon>
    </lineage>
</organism>
<dbReference type="EMBL" id="UINC01000925">
    <property type="protein sequence ID" value="SUZ63784.1"/>
    <property type="molecule type" value="Genomic_DNA"/>
</dbReference>
<dbReference type="GO" id="GO:0009052">
    <property type="term" value="P:pentose-phosphate shunt, non-oxidative branch"/>
    <property type="evidence" value="ECO:0007669"/>
    <property type="project" value="InterPro"/>
</dbReference>